<dbReference type="SMART" id="SM00174">
    <property type="entry name" value="RHO"/>
    <property type="match status" value="1"/>
</dbReference>
<dbReference type="VEuPathDB" id="AmoebaDB:EHI7A_048820"/>
<dbReference type="Gene3D" id="3.40.50.300">
    <property type="entry name" value="P-loop containing nucleotide triphosphate hydrolases"/>
    <property type="match status" value="1"/>
</dbReference>
<keyword evidence="11" id="KW-0378">Hydrolase</keyword>
<dbReference type="SUPFAM" id="SSF52540">
    <property type="entry name" value="P-loop containing nucleoside triphosphate hydrolases"/>
    <property type="match status" value="1"/>
</dbReference>
<gene>
    <name evidence="19" type="ORF">CL6EHI_067220</name>
</gene>
<dbReference type="InterPro" id="IPR027417">
    <property type="entry name" value="P-loop_NTPase"/>
</dbReference>
<sequence>MAIKPIKLVIVGDGAVGKTCMLISYTTNSFPNEYIPTVFENYNATVVVDDNKINLGIWDTAGQEEYDRLRPLSYPSTDIFLICYSIMSKASYENVEGKWVKEIKTHCPDTPFLLIGTKSDIRDDYEQQQIIKNKGIELISLNEGQEMAQKMGAIKFMECSALTQSNLVDVFKEAIRAGVNYKDSLFSKPSKKATNKHKCSLL</sequence>
<evidence type="ECO:0000256" key="13">
    <source>
        <dbReference type="ARBA" id="ARBA00023134"/>
    </source>
</evidence>
<dbReference type="FunFam" id="3.40.50.300:FF:000118">
    <property type="entry name" value="Rho-related GTP-binding protein RhoG"/>
    <property type="match status" value="1"/>
</dbReference>
<dbReference type="OMA" id="PRHKDVT"/>
<dbReference type="PRINTS" id="PR00449">
    <property type="entry name" value="RASTRNSFRMNG"/>
</dbReference>
<comment type="subcellular location">
    <subcellularLocation>
        <location evidence="3">Cell membrane</location>
        <topology evidence="3">Lipid-anchor</topology>
        <orientation evidence="3">Cytoplasmic side</orientation>
    </subcellularLocation>
    <subcellularLocation>
        <location evidence="2">Cytoplasm</location>
        <location evidence="2">Cytoskeleton</location>
    </subcellularLocation>
</comment>
<dbReference type="InterPro" id="IPR001806">
    <property type="entry name" value="Small_GTPase"/>
</dbReference>
<evidence type="ECO:0000256" key="7">
    <source>
        <dbReference type="ARBA" id="ARBA00022481"/>
    </source>
</evidence>
<evidence type="ECO:0000256" key="5">
    <source>
        <dbReference type="ARBA" id="ARBA00011984"/>
    </source>
</evidence>
<dbReference type="InterPro" id="IPR003578">
    <property type="entry name" value="Small_GTPase_Rho"/>
</dbReference>
<evidence type="ECO:0000256" key="14">
    <source>
        <dbReference type="ARBA" id="ARBA00023136"/>
    </source>
</evidence>
<dbReference type="VEuPathDB" id="AmoebaDB:EHI5A_078810"/>
<dbReference type="AlphaFoldDB" id="A0A5K1VSY0"/>
<dbReference type="NCBIfam" id="TIGR00231">
    <property type="entry name" value="small_GTP"/>
    <property type="match status" value="1"/>
</dbReference>
<dbReference type="VEuPathDB" id="AmoebaDB:EHI_067220"/>
<keyword evidence="13" id="KW-0342">GTP-binding</keyword>
<keyword evidence="9" id="KW-0479">Metal-binding</keyword>
<dbReference type="PROSITE" id="PS51421">
    <property type="entry name" value="RAS"/>
    <property type="match status" value="1"/>
</dbReference>
<keyword evidence="8" id="KW-0963">Cytoplasm</keyword>
<keyword evidence="7" id="KW-0488">Methylation</keyword>
<dbReference type="GO" id="GO:0005856">
    <property type="term" value="C:cytoskeleton"/>
    <property type="evidence" value="ECO:0007669"/>
    <property type="project" value="UniProtKB-SubCell"/>
</dbReference>
<evidence type="ECO:0000256" key="2">
    <source>
        <dbReference type="ARBA" id="ARBA00004245"/>
    </source>
</evidence>
<dbReference type="PANTHER" id="PTHR24072">
    <property type="entry name" value="RHO FAMILY GTPASE"/>
    <property type="match status" value="1"/>
</dbReference>
<keyword evidence="6" id="KW-1003">Cell membrane</keyword>
<dbReference type="VEuPathDB" id="AmoebaDB:KM1_095870"/>
<dbReference type="InterPro" id="IPR005225">
    <property type="entry name" value="Small_GTP-bd"/>
</dbReference>
<proteinExistence type="inferred from homology"/>
<dbReference type="SMART" id="SM00176">
    <property type="entry name" value="RAN"/>
    <property type="match status" value="1"/>
</dbReference>
<keyword evidence="15" id="KW-0206">Cytoskeleton</keyword>
<dbReference type="GO" id="GO:0007264">
    <property type="term" value="P:small GTPase-mediated signal transduction"/>
    <property type="evidence" value="ECO:0007669"/>
    <property type="project" value="InterPro"/>
</dbReference>
<evidence type="ECO:0000256" key="3">
    <source>
        <dbReference type="ARBA" id="ARBA00004342"/>
    </source>
</evidence>
<evidence type="ECO:0000313" key="20">
    <source>
        <dbReference type="Proteomes" id="UP000078387"/>
    </source>
</evidence>
<evidence type="ECO:0000256" key="11">
    <source>
        <dbReference type="ARBA" id="ARBA00022801"/>
    </source>
</evidence>
<comment type="cofactor">
    <cofactor evidence="1">
        <name>Mg(2+)</name>
        <dbReference type="ChEBI" id="CHEBI:18420"/>
    </cofactor>
</comment>
<keyword evidence="14" id="KW-0472">Membrane</keyword>
<dbReference type="Proteomes" id="UP000078387">
    <property type="component" value="Unassembled WGS sequence"/>
</dbReference>
<comment type="catalytic activity">
    <reaction evidence="18">
        <text>GTP + H2O = GDP + phosphate + H(+)</text>
        <dbReference type="Rhea" id="RHEA:19669"/>
        <dbReference type="ChEBI" id="CHEBI:15377"/>
        <dbReference type="ChEBI" id="CHEBI:15378"/>
        <dbReference type="ChEBI" id="CHEBI:37565"/>
        <dbReference type="ChEBI" id="CHEBI:43474"/>
        <dbReference type="ChEBI" id="CHEBI:58189"/>
        <dbReference type="EC" id="3.6.5.2"/>
    </reaction>
    <physiologicalReaction direction="left-to-right" evidence="18">
        <dbReference type="Rhea" id="RHEA:19670"/>
    </physiologicalReaction>
</comment>
<evidence type="ECO:0000256" key="15">
    <source>
        <dbReference type="ARBA" id="ARBA00023212"/>
    </source>
</evidence>
<accession>A0A5K1VSY0</accession>
<evidence type="ECO:0000313" key="19">
    <source>
        <dbReference type="EMBL" id="GAT98671.1"/>
    </source>
</evidence>
<keyword evidence="16" id="KW-0449">Lipoprotein</keyword>
<protein>
    <recommendedName>
        <fullName evidence="5">small monomeric GTPase</fullName>
        <ecNumber evidence="5">3.6.5.2</ecNumber>
    </recommendedName>
</protein>
<evidence type="ECO:0000256" key="1">
    <source>
        <dbReference type="ARBA" id="ARBA00001946"/>
    </source>
</evidence>
<dbReference type="PROSITE" id="PS51419">
    <property type="entry name" value="RAB"/>
    <property type="match status" value="1"/>
</dbReference>
<dbReference type="Pfam" id="PF00071">
    <property type="entry name" value="Ras"/>
    <property type="match status" value="1"/>
</dbReference>
<dbReference type="CDD" id="cd00157">
    <property type="entry name" value="Rho"/>
    <property type="match status" value="1"/>
</dbReference>
<keyword evidence="10" id="KW-0547">Nucleotide-binding</keyword>
<evidence type="ECO:0000256" key="9">
    <source>
        <dbReference type="ARBA" id="ARBA00022723"/>
    </source>
</evidence>
<comment type="caution">
    <text evidence="19">The sequence shown here is derived from an EMBL/GenBank/DDBJ whole genome shotgun (WGS) entry which is preliminary data.</text>
</comment>
<dbReference type="GO" id="GO:0046872">
    <property type="term" value="F:metal ion binding"/>
    <property type="evidence" value="ECO:0007669"/>
    <property type="project" value="UniProtKB-KW"/>
</dbReference>
<evidence type="ECO:0000256" key="8">
    <source>
        <dbReference type="ARBA" id="ARBA00022490"/>
    </source>
</evidence>
<dbReference type="GO" id="GO:0005886">
    <property type="term" value="C:plasma membrane"/>
    <property type="evidence" value="ECO:0007669"/>
    <property type="project" value="UniProtKB-SubCell"/>
</dbReference>
<dbReference type="EC" id="3.6.5.2" evidence="5"/>
<name>A0A5K1VSY0_ENTHI</name>
<evidence type="ECO:0000256" key="10">
    <source>
        <dbReference type="ARBA" id="ARBA00022741"/>
    </source>
</evidence>
<evidence type="ECO:0000256" key="17">
    <source>
        <dbReference type="ARBA" id="ARBA00023289"/>
    </source>
</evidence>
<dbReference type="VEuPathDB" id="AmoebaDB:EHI8A_055320"/>
<dbReference type="EMBL" id="BDEQ01000001">
    <property type="protein sequence ID" value="GAT98671.1"/>
    <property type="molecule type" value="Genomic_DNA"/>
</dbReference>
<evidence type="ECO:0000256" key="18">
    <source>
        <dbReference type="ARBA" id="ARBA00047660"/>
    </source>
</evidence>
<comment type="similarity">
    <text evidence="4">Belongs to the small GTPase superfamily. Rho family.</text>
</comment>
<evidence type="ECO:0000256" key="16">
    <source>
        <dbReference type="ARBA" id="ARBA00023288"/>
    </source>
</evidence>
<dbReference type="PROSITE" id="PS51420">
    <property type="entry name" value="RHO"/>
    <property type="match status" value="1"/>
</dbReference>
<evidence type="ECO:0000256" key="6">
    <source>
        <dbReference type="ARBA" id="ARBA00022475"/>
    </source>
</evidence>
<keyword evidence="12" id="KW-0460">Magnesium</keyword>
<dbReference type="GO" id="GO:0003925">
    <property type="term" value="F:G protein activity"/>
    <property type="evidence" value="ECO:0007669"/>
    <property type="project" value="UniProtKB-EC"/>
</dbReference>
<dbReference type="GO" id="GO:0005525">
    <property type="term" value="F:GTP binding"/>
    <property type="evidence" value="ECO:0007669"/>
    <property type="project" value="UniProtKB-KW"/>
</dbReference>
<evidence type="ECO:0000256" key="4">
    <source>
        <dbReference type="ARBA" id="ARBA00010142"/>
    </source>
</evidence>
<dbReference type="SMART" id="SM00173">
    <property type="entry name" value="RAS"/>
    <property type="match status" value="1"/>
</dbReference>
<reference evidence="19 20" key="1">
    <citation type="submission" date="2016-05" db="EMBL/GenBank/DDBJ databases">
        <title>First whole genome sequencing of Entamoeba histolytica HM1:IMSS-clone-6.</title>
        <authorList>
            <person name="Mukherjee Avik.K."/>
            <person name="Izumyama S."/>
            <person name="Nakada-Tsukui K."/>
            <person name="Nozaki T."/>
        </authorList>
    </citation>
    <scope>NUCLEOTIDE SEQUENCE [LARGE SCALE GENOMIC DNA]</scope>
    <source>
        <strain evidence="19 20">HM1:IMSS clone 6</strain>
    </source>
</reference>
<keyword evidence="17" id="KW-0636">Prenylation</keyword>
<evidence type="ECO:0000256" key="12">
    <source>
        <dbReference type="ARBA" id="ARBA00022842"/>
    </source>
</evidence>
<dbReference type="SMART" id="SM00175">
    <property type="entry name" value="RAB"/>
    <property type="match status" value="1"/>
</dbReference>
<organism evidence="19 20">
    <name type="scientific">Entamoeba histolytica</name>
    <dbReference type="NCBI Taxonomy" id="5759"/>
    <lineage>
        <taxon>Eukaryota</taxon>
        <taxon>Amoebozoa</taxon>
        <taxon>Evosea</taxon>
        <taxon>Archamoebae</taxon>
        <taxon>Mastigamoebida</taxon>
        <taxon>Entamoebidae</taxon>
        <taxon>Entamoeba</taxon>
    </lineage>
</organism>